<accession>A0A9P3TBQ1</accession>
<dbReference type="AlphaFoldDB" id="A0A9P3TBQ1"/>
<comment type="caution">
    <text evidence="1">The sequence shown here is derived from an EMBL/GenBank/DDBJ whole genome shotgun (WGS) entry which is preliminary data.</text>
</comment>
<dbReference type="EMBL" id="DACSUM010000040">
    <property type="protein sequence ID" value="HAT3583713.1"/>
    <property type="molecule type" value="Genomic_DNA"/>
</dbReference>
<dbReference type="RefSeq" id="WP_047370847.1">
    <property type="nucleotide sequence ID" value="NZ_CABMNU010000005.1"/>
</dbReference>
<organism evidence="1 2">
    <name type="scientific">Kluyvera intermedia</name>
    <name type="common">Enterobacter intermedius</name>
    <dbReference type="NCBI Taxonomy" id="61648"/>
    <lineage>
        <taxon>Bacteria</taxon>
        <taxon>Pseudomonadati</taxon>
        <taxon>Pseudomonadota</taxon>
        <taxon>Gammaproteobacteria</taxon>
        <taxon>Enterobacterales</taxon>
        <taxon>Enterobacteriaceae</taxon>
        <taxon>Kluyvera</taxon>
    </lineage>
</organism>
<protein>
    <submittedName>
        <fullName evidence="1">Exc2 family lipoprotein</fullName>
    </submittedName>
</protein>
<gene>
    <name evidence="1" type="primary">exc2</name>
    <name evidence="1" type="ORF">I8531_004062</name>
</gene>
<dbReference type="PROSITE" id="PS51257">
    <property type="entry name" value="PROKAR_LIPOPROTEIN"/>
    <property type="match status" value="1"/>
</dbReference>
<reference evidence="1" key="2">
    <citation type="submission" date="2020-10" db="EMBL/GenBank/DDBJ databases">
        <authorList>
            <consortium name="NCBI Pathogen Detection Project"/>
        </authorList>
    </citation>
    <scope>NUCLEOTIDE SEQUENCE</scope>
    <source>
        <strain evidence="1">CAVp300</strain>
    </source>
</reference>
<dbReference type="Proteomes" id="UP000867740">
    <property type="component" value="Unassembled WGS sequence"/>
</dbReference>
<sequence length="129" mass="14152">MNKFIVMVAAGVLLAGCTASKPSPERHAIAFTENHSSTDGGVRFSPQGTYRNIIPTFEKMYDQGKLDRIVGHDVHYAIKYAGMLKEQAGHHLTEAYDRTGDKMPADPKDADLIGNELSATYLDGYNGVY</sequence>
<proteinExistence type="predicted"/>
<reference evidence="1" key="1">
    <citation type="journal article" date="2018" name="Genome Biol.">
        <title>SKESA: strategic k-mer extension for scrupulous assemblies.</title>
        <authorList>
            <person name="Souvorov A."/>
            <person name="Agarwala R."/>
            <person name="Lipman D.J."/>
        </authorList>
    </citation>
    <scope>NUCLEOTIDE SEQUENCE</scope>
    <source>
        <strain evidence="1">CAVp300</strain>
    </source>
</reference>
<keyword evidence="1" id="KW-0449">Lipoprotein</keyword>
<name>A0A9P3TBQ1_KLUIN</name>
<evidence type="ECO:0000313" key="1">
    <source>
        <dbReference type="EMBL" id="HAT3583713.1"/>
    </source>
</evidence>
<evidence type="ECO:0000313" key="2">
    <source>
        <dbReference type="Proteomes" id="UP000867740"/>
    </source>
</evidence>
<dbReference type="NCBIfam" id="NF033828">
    <property type="entry name" value="entry_exc2_fam"/>
    <property type="match status" value="1"/>
</dbReference>